<dbReference type="PROSITE" id="PS00903">
    <property type="entry name" value="CYT_DCMP_DEAMINASES_1"/>
    <property type="match status" value="1"/>
</dbReference>
<dbReference type="GO" id="GO:0004132">
    <property type="term" value="F:dCMP deaminase activity"/>
    <property type="evidence" value="ECO:0007669"/>
    <property type="project" value="UniProtKB-EC"/>
</dbReference>
<name>A0AA88HX98_ARTSF</name>
<evidence type="ECO:0000256" key="10">
    <source>
        <dbReference type="ARBA" id="ARBA00052978"/>
    </source>
</evidence>
<dbReference type="EC" id="3.5.4.12" evidence="8"/>
<dbReference type="AlphaFoldDB" id="A0AA88HX98"/>
<proteinExistence type="inferred from homology"/>
<dbReference type="PANTHER" id="PTHR11086:SF18">
    <property type="entry name" value="DEOXYCYTIDYLATE DEAMINASE"/>
    <property type="match status" value="1"/>
</dbReference>
<evidence type="ECO:0000313" key="14">
    <source>
        <dbReference type="Proteomes" id="UP001187531"/>
    </source>
</evidence>
<dbReference type="InterPro" id="IPR016193">
    <property type="entry name" value="Cytidine_deaminase-like"/>
</dbReference>
<comment type="cofactor">
    <cofactor evidence="1">
        <name>Zn(2+)</name>
        <dbReference type="ChEBI" id="CHEBI:29105"/>
    </cofactor>
</comment>
<dbReference type="SUPFAM" id="SSF53927">
    <property type="entry name" value="Cytidine deaminase-like"/>
    <property type="match status" value="1"/>
</dbReference>
<dbReference type="InterPro" id="IPR016192">
    <property type="entry name" value="APOBEC/CMP_deaminase_Zn-bd"/>
</dbReference>
<comment type="similarity">
    <text evidence="2">Belongs to the cytidine and deoxycytidylate deaminase family.</text>
</comment>
<evidence type="ECO:0000256" key="11">
    <source>
        <dbReference type="ARBA" id="ARBA00071625"/>
    </source>
</evidence>
<keyword evidence="3" id="KW-0479">Metal-binding</keyword>
<keyword evidence="6" id="KW-0862">Zinc</keyword>
<dbReference type="Pfam" id="PF00383">
    <property type="entry name" value="dCMP_cyt_deam_1"/>
    <property type="match status" value="1"/>
</dbReference>
<keyword evidence="4" id="KW-0545">Nucleotide biosynthesis</keyword>
<evidence type="ECO:0000256" key="6">
    <source>
        <dbReference type="ARBA" id="ARBA00022833"/>
    </source>
</evidence>
<dbReference type="FunFam" id="3.40.140.10:FF:000021">
    <property type="entry name" value="Deoxycytidylate deaminase"/>
    <property type="match status" value="1"/>
</dbReference>
<evidence type="ECO:0000256" key="5">
    <source>
        <dbReference type="ARBA" id="ARBA00022801"/>
    </source>
</evidence>
<protein>
    <recommendedName>
        <fullName evidence="11">Probable deoxycytidylate deaminase</fullName>
        <ecNumber evidence="8">3.5.4.12</ecNumber>
    </recommendedName>
    <alternativeName>
        <fullName evidence="9">dCMP deaminase</fullName>
    </alternativeName>
</protein>
<evidence type="ECO:0000256" key="7">
    <source>
        <dbReference type="ARBA" id="ARBA00037036"/>
    </source>
</evidence>
<evidence type="ECO:0000256" key="8">
    <source>
        <dbReference type="ARBA" id="ARBA00038938"/>
    </source>
</evidence>
<dbReference type="PROSITE" id="PS51747">
    <property type="entry name" value="CYT_DCMP_DEAMINASES_2"/>
    <property type="match status" value="1"/>
</dbReference>
<evidence type="ECO:0000313" key="13">
    <source>
        <dbReference type="EMBL" id="KAK2712652.1"/>
    </source>
</evidence>
<dbReference type="InterPro" id="IPR035105">
    <property type="entry name" value="Deoxycytidylate_deaminase_dom"/>
</dbReference>
<dbReference type="EMBL" id="JAVRJZ010000015">
    <property type="protein sequence ID" value="KAK2712652.1"/>
    <property type="molecule type" value="Genomic_DNA"/>
</dbReference>
<comment type="catalytic activity">
    <reaction evidence="10">
        <text>dCMP + H2O + H(+) = dUMP + NH4(+)</text>
        <dbReference type="Rhea" id="RHEA:22924"/>
        <dbReference type="ChEBI" id="CHEBI:15377"/>
        <dbReference type="ChEBI" id="CHEBI:15378"/>
        <dbReference type="ChEBI" id="CHEBI:28938"/>
        <dbReference type="ChEBI" id="CHEBI:57566"/>
        <dbReference type="ChEBI" id="CHEBI:246422"/>
        <dbReference type="EC" id="3.5.4.12"/>
    </reaction>
</comment>
<dbReference type="PANTHER" id="PTHR11086">
    <property type="entry name" value="DEOXYCYTIDYLATE DEAMINASE-RELATED"/>
    <property type="match status" value="1"/>
</dbReference>
<organism evidence="13 14">
    <name type="scientific">Artemia franciscana</name>
    <name type="common">Brine shrimp</name>
    <name type="synonym">Artemia sanfranciscana</name>
    <dbReference type="NCBI Taxonomy" id="6661"/>
    <lineage>
        <taxon>Eukaryota</taxon>
        <taxon>Metazoa</taxon>
        <taxon>Ecdysozoa</taxon>
        <taxon>Arthropoda</taxon>
        <taxon>Crustacea</taxon>
        <taxon>Branchiopoda</taxon>
        <taxon>Anostraca</taxon>
        <taxon>Artemiidae</taxon>
        <taxon>Artemia</taxon>
    </lineage>
</organism>
<dbReference type="GO" id="GO:0005737">
    <property type="term" value="C:cytoplasm"/>
    <property type="evidence" value="ECO:0007669"/>
    <property type="project" value="TreeGrafter"/>
</dbReference>
<dbReference type="InterPro" id="IPR002125">
    <property type="entry name" value="CMP_dCMP_dom"/>
</dbReference>
<evidence type="ECO:0000256" key="3">
    <source>
        <dbReference type="ARBA" id="ARBA00022723"/>
    </source>
</evidence>
<dbReference type="GO" id="GO:0008270">
    <property type="term" value="F:zinc ion binding"/>
    <property type="evidence" value="ECO:0007669"/>
    <property type="project" value="InterPro"/>
</dbReference>
<comment type="function">
    <text evidence="7">Supplies the nucleotide substrate for thymidylate synthetase.</text>
</comment>
<evidence type="ECO:0000256" key="4">
    <source>
        <dbReference type="ARBA" id="ARBA00022727"/>
    </source>
</evidence>
<keyword evidence="5" id="KW-0378">Hydrolase</keyword>
<gene>
    <name evidence="13" type="ORF">QYM36_011363</name>
</gene>
<feature type="domain" description="CMP/dCMP-type deaminase" evidence="12">
    <location>
        <begin position="46"/>
        <end position="177"/>
    </location>
</feature>
<dbReference type="Proteomes" id="UP001187531">
    <property type="component" value="Unassembled WGS sequence"/>
</dbReference>
<keyword evidence="14" id="KW-1185">Reference proteome</keyword>
<sequence length="233" mass="26215">MKQDTIPKAVCFNGSKFLSEPTNQPETSLAPHNTRDLTKKREDYLEWSEYFMGLAFLSAMRSKDPVSQVGACIVNCDNKVVGVGYNGMPLGCSDDVLPWNKYGQNRLETKYMYVCHAEMNAVLNKISSDVKGCTIYVALFPCNECAKIIIQAGIKHVIYMSDKHASKDETKAAKIMFDLAGVEYRKFVPRQKKIIIDFEAIDWNYPNQDLGQKTDEGRSADGLENLTLEDCAK</sequence>
<dbReference type="CDD" id="cd01286">
    <property type="entry name" value="deoxycytidylate_deaminase"/>
    <property type="match status" value="1"/>
</dbReference>
<comment type="caution">
    <text evidence="13">The sequence shown here is derived from an EMBL/GenBank/DDBJ whole genome shotgun (WGS) entry which is preliminary data.</text>
</comment>
<dbReference type="GO" id="GO:0009165">
    <property type="term" value="P:nucleotide biosynthetic process"/>
    <property type="evidence" value="ECO:0007669"/>
    <property type="project" value="UniProtKB-KW"/>
</dbReference>
<evidence type="ECO:0000259" key="12">
    <source>
        <dbReference type="PROSITE" id="PS51747"/>
    </source>
</evidence>
<dbReference type="EMBL" id="JAVRJZ010000015">
    <property type="protein sequence ID" value="KAK2712653.1"/>
    <property type="molecule type" value="Genomic_DNA"/>
</dbReference>
<evidence type="ECO:0000256" key="9">
    <source>
        <dbReference type="ARBA" id="ARBA00041763"/>
    </source>
</evidence>
<accession>A0AA88HX98</accession>
<evidence type="ECO:0000256" key="2">
    <source>
        <dbReference type="ARBA" id="ARBA00006576"/>
    </source>
</evidence>
<dbReference type="InterPro" id="IPR015517">
    <property type="entry name" value="dCMP_deaminase-rel"/>
</dbReference>
<evidence type="ECO:0000256" key="1">
    <source>
        <dbReference type="ARBA" id="ARBA00001947"/>
    </source>
</evidence>
<reference evidence="13" key="1">
    <citation type="submission" date="2023-07" db="EMBL/GenBank/DDBJ databases">
        <title>Chromosome-level genome assembly of Artemia franciscana.</title>
        <authorList>
            <person name="Jo E."/>
        </authorList>
    </citation>
    <scope>NUCLEOTIDE SEQUENCE</scope>
    <source>
        <tissue evidence="13">Whole body</tissue>
    </source>
</reference>
<dbReference type="Gene3D" id="3.40.140.10">
    <property type="entry name" value="Cytidine Deaminase, domain 2"/>
    <property type="match status" value="1"/>
</dbReference>